<evidence type="ECO:0000313" key="2">
    <source>
        <dbReference type="Proteomes" id="UP000325440"/>
    </source>
</evidence>
<sequence length="129" mass="14504">MVLRIWENHEVTISDKYANRNNVFLTSFFRKQYKVETCMAPCTEAVSIFGTLLCFAANLTKDTVITIILKLAKRESSGLVKCISLSNLGIFVCQELSKPHSFHPNVKEAIIAWLLALQANINVITKTTL</sequence>
<accession>A0A5E4N5Z8</accession>
<reference evidence="1 2" key="1">
    <citation type="submission" date="2019-08" db="EMBL/GenBank/DDBJ databases">
        <authorList>
            <person name="Alioto T."/>
            <person name="Alioto T."/>
            <person name="Gomez Garrido J."/>
        </authorList>
    </citation>
    <scope>NUCLEOTIDE SEQUENCE [LARGE SCALE GENOMIC DNA]</scope>
</reference>
<dbReference type="EMBL" id="CABPRJ010001894">
    <property type="protein sequence ID" value="VVC39169.1"/>
    <property type="molecule type" value="Genomic_DNA"/>
</dbReference>
<proteinExistence type="predicted"/>
<gene>
    <name evidence="1" type="ORF">CINCED_3A016048</name>
</gene>
<evidence type="ECO:0000313" key="1">
    <source>
        <dbReference type="EMBL" id="VVC39169.1"/>
    </source>
</evidence>
<organism evidence="1 2">
    <name type="scientific">Cinara cedri</name>
    <dbReference type="NCBI Taxonomy" id="506608"/>
    <lineage>
        <taxon>Eukaryota</taxon>
        <taxon>Metazoa</taxon>
        <taxon>Ecdysozoa</taxon>
        <taxon>Arthropoda</taxon>
        <taxon>Hexapoda</taxon>
        <taxon>Insecta</taxon>
        <taxon>Pterygota</taxon>
        <taxon>Neoptera</taxon>
        <taxon>Paraneoptera</taxon>
        <taxon>Hemiptera</taxon>
        <taxon>Sternorrhyncha</taxon>
        <taxon>Aphidomorpha</taxon>
        <taxon>Aphidoidea</taxon>
        <taxon>Aphididae</taxon>
        <taxon>Lachninae</taxon>
        <taxon>Cinara</taxon>
    </lineage>
</organism>
<keyword evidence="2" id="KW-1185">Reference proteome</keyword>
<dbReference type="Proteomes" id="UP000325440">
    <property type="component" value="Unassembled WGS sequence"/>
</dbReference>
<protein>
    <submittedName>
        <fullName evidence="1">Uncharacterized protein</fullName>
    </submittedName>
</protein>
<dbReference type="OrthoDB" id="19311at2759"/>
<dbReference type="AlphaFoldDB" id="A0A5E4N5Z8"/>
<name>A0A5E4N5Z8_9HEMI</name>